<proteinExistence type="predicted"/>
<gene>
    <name evidence="1" type="ORF">ENV79_04600</name>
</gene>
<dbReference type="AlphaFoldDB" id="A0A7V5Y0E6"/>
<reference evidence="1" key="1">
    <citation type="journal article" date="2020" name="mSystems">
        <title>Genome- and Community-Level Interaction Insights into Carbon Utilization and Element Cycling Functions of Hydrothermarchaeota in Hydrothermal Sediment.</title>
        <authorList>
            <person name="Zhou Z."/>
            <person name="Liu Y."/>
            <person name="Xu W."/>
            <person name="Pan J."/>
            <person name="Luo Z.H."/>
            <person name="Li M."/>
        </authorList>
    </citation>
    <scope>NUCLEOTIDE SEQUENCE [LARGE SCALE GENOMIC DNA]</scope>
    <source>
        <strain evidence="1">SpSt-791</strain>
    </source>
</reference>
<name>A0A7V5Y0E6_UNCW3</name>
<accession>A0A7V5Y0E6</accession>
<dbReference type="Gene3D" id="2.50.20.10">
    <property type="entry name" value="Lipoprotein localisation LolA/LolB/LppX"/>
    <property type="match status" value="1"/>
</dbReference>
<dbReference type="Pfam" id="PF03548">
    <property type="entry name" value="LolA"/>
    <property type="match status" value="1"/>
</dbReference>
<sequence>MNYLLIFLLLTSIKNEKEVYKKIKKFYLNLKTITGTFTQRECDEKSGVCLEFRGKFYLKKPNYLRLSIEEPEKGLIIADGESLYFYYPQDSLIQKYPINQFNPFLIFFQIMSDTVFPQMEEKGKKYYLLTFSLPNYRLNLQLRKKDFLVEKIKYEWEKRDLEILLYSQKINPPLNDTLFKKIKK</sequence>
<dbReference type="PANTHER" id="PTHR35869:SF1">
    <property type="entry name" value="OUTER-MEMBRANE LIPOPROTEIN CARRIER PROTEIN"/>
    <property type="match status" value="1"/>
</dbReference>
<dbReference type="EMBL" id="DTHS01000028">
    <property type="protein sequence ID" value="HHR48907.1"/>
    <property type="molecule type" value="Genomic_DNA"/>
</dbReference>
<dbReference type="SUPFAM" id="SSF89392">
    <property type="entry name" value="Prokaryotic lipoproteins and lipoprotein localization factors"/>
    <property type="match status" value="1"/>
</dbReference>
<keyword evidence="1" id="KW-0449">Lipoprotein</keyword>
<dbReference type="PANTHER" id="PTHR35869">
    <property type="entry name" value="OUTER-MEMBRANE LIPOPROTEIN CARRIER PROTEIN"/>
    <property type="match status" value="1"/>
</dbReference>
<dbReference type="InterPro" id="IPR004564">
    <property type="entry name" value="OM_lipoprot_carrier_LolA-like"/>
</dbReference>
<protein>
    <submittedName>
        <fullName evidence="1">Outer membrane lipoprotein carrier protein LolA</fullName>
    </submittedName>
</protein>
<dbReference type="CDD" id="cd16325">
    <property type="entry name" value="LolA"/>
    <property type="match status" value="1"/>
</dbReference>
<evidence type="ECO:0000313" key="1">
    <source>
        <dbReference type="EMBL" id="HHR48907.1"/>
    </source>
</evidence>
<dbReference type="InterPro" id="IPR029046">
    <property type="entry name" value="LolA/LolB/LppX"/>
</dbReference>
<comment type="caution">
    <text evidence="1">The sequence shown here is derived from an EMBL/GenBank/DDBJ whole genome shotgun (WGS) entry which is preliminary data.</text>
</comment>
<organism evidence="1">
    <name type="scientific">candidate division WOR-3 bacterium</name>
    <dbReference type="NCBI Taxonomy" id="2052148"/>
    <lineage>
        <taxon>Bacteria</taxon>
        <taxon>Bacteria division WOR-3</taxon>
    </lineage>
</organism>